<evidence type="ECO:0000256" key="3">
    <source>
        <dbReference type="SAM" id="MobiDB-lite"/>
    </source>
</evidence>
<protein>
    <recommendedName>
        <fullName evidence="4">AIG1-type G domain-containing protein</fullName>
    </recommendedName>
</protein>
<evidence type="ECO:0000256" key="1">
    <source>
        <dbReference type="ARBA" id="ARBA00022741"/>
    </source>
</evidence>
<gene>
    <name evidence="5" type="ORF">CCMP2556_LOCUS42662</name>
</gene>
<dbReference type="PROSITE" id="PS00675">
    <property type="entry name" value="SIGMA54_INTERACT_1"/>
    <property type="match status" value="1"/>
</dbReference>
<proteinExistence type="predicted"/>
<dbReference type="Gene3D" id="3.40.50.300">
    <property type="entry name" value="P-loop containing nucleotide triphosphate hydrolases"/>
    <property type="match status" value="1"/>
</dbReference>
<dbReference type="PANTHER" id="PTHR32046:SF11">
    <property type="entry name" value="IMMUNE-ASSOCIATED NUCLEOTIDE-BINDING PROTEIN 10-LIKE"/>
    <property type="match status" value="1"/>
</dbReference>
<keyword evidence="6" id="KW-1185">Reference proteome</keyword>
<name>A0ABP0QJS9_9DINO</name>
<dbReference type="Proteomes" id="UP001642484">
    <property type="component" value="Unassembled WGS sequence"/>
</dbReference>
<dbReference type="SUPFAM" id="SSF52540">
    <property type="entry name" value="P-loop containing nucleoside triphosphate hydrolases"/>
    <property type="match status" value="1"/>
</dbReference>
<reference evidence="5 6" key="1">
    <citation type="submission" date="2024-02" db="EMBL/GenBank/DDBJ databases">
        <authorList>
            <person name="Chen Y."/>
            <person name="Shah S."/>
            <person name="Dougan E. K."/>
            <person name="Thang M."/>
            <person name="Chan C."/>
        </authorList>
    </citation>
    <scope>NUCLEOTIDE SEQUENCE [LARGE SCALE GENOMIC DNA]</scope>
</reference>
<evidence type="ECO:0000313" key="5">
    <source>
        <dbReference type="EMBL" id="CAK9088473.1"/>
    </source>
</evidence>
<sequence length="514" mass="57459">MAAIVSLLGNAWTALFGGDEDESDEEFESPRCGNAAGASGASAVAAPLPKLLGTSGCASPEGVRKPLPGVPMTTRTSATRNSFEEWCHLHLNGCGNKDLTILLLGQTGSGKSSFLNLLGNFPTVMQHGQDAIDGKMQDYRKLEFENDVRDQKVSKTSNSSVYLVEVGPLRLKIVDTPGFGDTRGRTFDEKHTKLIVECVKTLGHVDAIVFVISGREPRLTVQLKYVLMEVCAILPKAAKNNIVAVFTNTTGPLYLSFDIDALNAMVESPVLPERQIYIENPYVLWERYKQNKGKVDDEAFQMDLVKTFRDAGTNLAKLFVAMLTMPRLNTKEFERLYHLRQTIELQTMKILSELEKAQQEHKNLERQKKEIERAKTEEDMNKQYKRKFESTRWVFKEAKEHGTFCGVKDCHSNCHAPCKMEKTMDNEKFKSCCAFEYTYKEVTLRSKADRKEFLRATCATSVCYSNLIRILKMEKVGTLLSSQTPLISILTARTSCNGLMSGGKDILGLRPSAT</sequence>
<evidence type="ECO:0000313" key="6">
    <source>
        <dbReference type="Proteomes" id="UP001642484"/>
    </source>
</evidence>
<dbReference type="InterPro" id="IPR027417">
    <property type="entry name" value="P-loop_NTPase"/>
</dbReference>
<dbReference type="InterPro" id="IPR025662">
    <property type="entry name" value="Sigma_54_int_dom_ATP-bd_1"/>
</dbReference>
<keyword evidence="1" id="KW-0547">Nucleotide-binding</keyword>
<feature type="region of interest" description="Disordered" evidence="3">
    <location>
        <begin position="55"/>
        <end position="75"/>
    </location>
</feature>
<keyword evidence="2" id="KW-0175">Coiled coil</keyword>
<dbReference type="Pfam" id="PF04548">
    <property type="entry name" value="AIG1"/>
    <property type="match status" value="1"/>
</dbReference>
<dbReference type="InterPro" id="IPR006703">
    <property type="entry name" value="G_AIG1"/>
</dbReference>
<feature type="domain" description="AIG1-type G" evidence="4">
    <location>
        <begin position="99"/>
        <end position="248"/>
    </location>
</feature>
<evidence type="ECO:0000256" key="2">
    <source>
        <dbReference type="SAM" id="Coils"/>
    </source>
</evidence>
<feature type="coiled-coil region" evidence="2">
    <location>
        <begin position="347"/>
        <end position="381"/>
    </location>
</feature>
<evidence type="ECO:0000259" key="4">
    <source>
        <dbReference type="Pfam" id="PF04548"/>
    </source>
</evidence>
<comment type="caution">
    <text evidence="5">The sequence shown here is derived from an EMBL/GenBank/DDBJ whole genome shotgun (WGS) entry which is preliminary data.</text>
</comment>
<dbReference type="PANTHER" id="PTHR32046">
    <property type="entry name" value="G DOMAIN-CONTAINING PROTEIN"/>
    <property type="match status" value="1"/>
</dbReference>
<organism evidence="5 6">
    <name type="scientific">Durusdinium trenchii</name>
    <dbReference type="NCBI Taxonomy" id="1381693"/>
    <lineage>
        <taxon>Eukaryota</taxon>
        <taxon>Sar</taxon>
        <taxon>Alveolata</taxon>
        <taxon>Dinophyceae</taxon>
        <taxon>Suessiales</taxon>
        <taxon>Symbiodiniaceae</taxon>
        <taxon>Durusdinium</taxon>
    </lineage>
</organism>
<accession>A0ABP0QJS9</accession>
<dbReference type="EMBL" id="CAXAMN010024650">
    <property type="protein sequence ID" value="CAK9088473.1"/>
    <property type="molecule type" value="Genomic_DNA"/>
</dbReference>